<organism evidence="7 8">
    <name type="scientific">Amycolatopsis coloradensis</name>
    <dbReference type="NCBI Taxonomy" id="76021"/>
    <lineage>
        <taxon>Bacteria</taxon>
        <taxon>Bacillati</taxon>
        <taxon>Actinomycetota</taxon>
        <taxon>Actinomycetes</taxon>
        <taxon>Pseudonocardiales</taxon>
        <taxon>Pseudonocardiaceae</taxon>
        <taxon>Amycolatopsis</taxon>
    </lineage>
</organism>
<evidence type="ECO:0000259" key="5">
    <source>
        <dbReference type="PROSITE" id="PS51898"/>
    </source>
</evidence>
<keyword evidence="2 4" id="KW-0238">DNA-binding</keyword>
<dbReference type="GO" id="GO:0015074">
    <property type="term" value="P:DNA integration"/>
    <property type="evidence" value="ECO:0007669"/>
    <property type="project" value="UniProtKB-KW"/>
</dbReference>
<evidence type="ECO:0000256" key="2">
    <source>
        <dbReference type="ARBA" id="ARBA00023125"/>
    </source>
</evidence>
<dbReference type="Gene3D" id="1.10.443.10">
    <property type="entry name" value="Intergrase catalytic core"/>
    <property type="match status" value="1"/>
</dbReference>
<evidence type="ECO:0000259" key="6">
    <source>
        <dbReference type="PROSITE" id="PS51900"/>
    </source>
</evidence>
<feature type="domain" description="Core-binding (CB)" evidence="6">
    <location>
        <begin position="67"/>
        <end position="178"/>
    </location>
</feature>
<dbReference type="EMBL" id="MQUQ01000005">
    <property type="protein sequence ID" value="OLZ53442.1"/>
    <property type="molecule type" value="Genomic_DNA"/>
</dbReference>
<dbReference type="GO" id="GO:0006310">
    <property type="term" value="P:DNA recombination"/>
    <property type="evidence" value="ECO:0007669"/>
    <property type="project" value="UniProtKB-KW"/>
</dbReference>
<dbReference type="Pfam" id="PF14659">
    <property type="entry name" value="Phage_int_SAM_3"/>
    <property type="match status" value="1"/>
</dbReference>
<dbReference type="InterPro" id="IPR002104">
    <property type="entry name" value="Integrase_catalytic"/>
</dbReference>
<dbReference type="InterPro" id="IPR004107">
    <property type="entry name" value="Integrase_SAM-like_N"/>
</dbReference>
<dbReference type="CDD" id="cd01189">
    <property type="entry name" value="INT_ICEBs1_C_like"/>
    <property type="match status" value="1"/>
</dbReference>
<dbReference type="InterPro" id="IPR011010">
    <property type="entry name" value="DNA_brk_join_enz"/>
</dbReference>
<dbReference type="Pfam" id="PF00589">
    <property type="entry name" value="Phage_integrase"/>
    <property type="match status" value="1"/>
</dbReference>
<keyword evidence="3" id="KW-0233">DNA recombination</keyword>
<comment type="caution">
    <text evidence="7">The sequence shown here is derived from an EMBL/GenBank/DDBJ whole genome shotgun (WGS) entry which is preliminary data.</text>
</comment>
<dbReference type="PANTHER" id="PTHR30349:SF91">
    <property type="entry name" value="INTA PROTEIN"/>
    <property type="match status" value="1"/>
</dbReference>
<evidence type="ECO:0000256" key="4">
    <source>
        <dbReference type="PROSITE-ProRule" id="PRU01248"/>
    </source>
</evidence>
<evidence type="ECO:0000313" key="8">
    <source>
        <dbReference type="Proteomes" id="UP000187486"/>
    </source>
</evidence>
<dbReference type="OrthoDB" id="3175606at2"/>
<dbReference type="InterPro" id="IPR010998">
    <property type="entry name" value="Integrase_recombinase_N"/>
</dbReference>
<dbReference type="InterPro" id="IPR050090">
    <property type="entry name" value="Tyrosine_recombinase_XerCD"/>
</dbReference>
<dbReference type="PANTHER" id="PTHR30349">
    <property type="entry name" value="PHAGE INTEGRASE-RELATED"/>
    <property type="match status" value="1"/>
</dbReference>
<dbReference type="GO" id="GO:0003677">
    <property type="term" value="F:DNA binding"/>
    <property type="evidence" value="ECO:0007669"/>
    <property type="project" value="UniProtKB-UniRule"/>
</dbReference>
<evidence type="ECO:0000256" key="3">
    <source>
        <dbReference type="ARBA" id="ARBA00023172"/>
    </source>
</evidence>
<dbReference type="PROSITE" id="PS51898">
    <property type="entry name" value="TYR_RECOMBINASE"/>
    <property type="match status" value="1"/>
</dbReference>
<name>A0A1R0KWU9_9PSEU</name>
<dbReference type="SUPFAM" id="SSF56349">
    <property type="entry name" value="DNA breaking-rejoining enzymes"/>
    <property type="match status" value="1"/>
</dbReference>
<feature type="domain" description="Tyr recombinase" evidence="5">
    <location>
        <begin position="199"/>
        <end position="397"/>
    </location>
</feature>
<proteinExistence type="predicted"/>
<sequence>MTGKARADGEGSIYPHRNGFAAYVWVTTPSGERKRKYVYGKTREEVHDKWLKLHQEAKKGPVATRVPNLGPYLNYWLEEVIRPNRAPKTYVNYELFVRLYIAPFLGDKRLDRLQLREAQKWVNKLPTVCQCCAQGKDTRRSRAKQRCCALGRCCEQAPSGRTIKDIRDCLRSALNYACREELISRNVVALVTLPSLRKPKRQRWSSDEARKFLESAKAENDPLYAAYALVLIMGMREGEVLGLPDEAINFETSELDISWQLQRVQKKLLHRQTKTPTSDDTMPLIDIVTAALNLRLERRGRDKEKADAWLDSGLVFTTEHGTPIEPRNFLRSWATRCRKAGVRYITVHDGRRSCGSLLADLDVHPRVAMRILRHAQFAVTMEIYTEISSDQTRAALKKLGDSLQ</sequence>
<dbReference type="InterPro" id="IPR013762">
    <property type="entry name" value="Integrase-like_cat_sf"/>
</dbReference>
<dbReference type="InterPro" id="IPR044068">
    <property type="entry name" value="CB"/>
</dbReference>
<dbReference type="STRING" id="76021.BS329_11645"/>
<reference evidence="7 8" key="1">
    <citation type="submission" date="2016-01" db="EMBL/GenBank/DDBJ databases">
        <title>Amycolatopsis coloradensis genome sequencing and assembly.</title>
        <authorList>
            <person name="Mayilraj S."/>
        </authorList>
    </citation>
    <scope>NUCLEOTIDE SEQUENCE [LARGE SCALE GENOMIC DNA]</scope>
    <source>
        <strain evidence="7 8">DSM 44225</strain>
    </source>
</reference>
<dbReference type="Gene3D" id="1.10.150.130">
    <property type="match status" value="1"/>
</dbReference>
<accession>A0A1R0KWU9</accession>
<dbReference type="RefSeq" id="WP_076159220.1">
    <property type="nucleotide sequence ID" value="NZ_JBEZVB010000001.1"/>
</dbReference>
<evidence type="ECO:0000256" key="1">
    <source>
        <dbReference type="ARBA" id="ARBA00022908"/>
    </source>
</evidence>
<dbReference type="Proteomes" id="UP000187486">
    <property type="component" value="Unassembled WGS sequence"/>
</dbReference>
<keyword evidence="8" id="KW-1185">Reference proteome</keyword>
<gene>
    <name evidence="7" type="ORF">BS329_11645</name>
</gene>
<evidence type="ECO:0000313" key="7">
    <source>
        <dbReference type="EMBL" id="OLZ53442.1"/>
    </source>
</evidence>
<dbReference type="AlphaFoldDB" id="A0A1R0KWU9"/>
<dbReference type="PROSITE" id="PS51900">
    <property type="entry name" value="CB"/>
    <property type="match status" value="1"/>
</dbReference>
<keyword evidence="1" id="KW-0229">DNA integration</keyword>
<protein>
    <submittedName>
        <fullName evidence="7">Site-specific integrase</fullName>
    </submittedName>
</protein>